<dbReference type="Proteomes" id="UP001058974">
    <property type="component" value="Chromosome 7"/>
</dbReference>
<dbReference type="PANTHER" id="PTHR33974">
    <property type="entry name" value="VASCULAR-RELATED UNKNOWN PROTEIN 1-RELATED"/>
    <property type="match status" value="1"/>
</dbReference>
<dbReference type="Gramene" id="Psat07G0359300-T1">
    <property type="protein sequence ID" value="KAI5387542.1"/>
    <property type="gene ID" value="KIW84_073593"/>
</dbReference>
<dbReference type="EMBL" id="JAMSHJ010000007">
    <property type="protein sequence ID" value="KAI5387542.1"/>
    <property type="molecule type" value="Genomic_DNA"/>
</dbReference>
<keyword evidence="2" id="KW-1185">Reference proteome</keyword>
<accession>A0A9D4VQF7</accession>
<name>A0A9D4VQF7_PEA</name>
<protein>
    <submittedName>
        <fullName evidence="1">Uncharacterized protein</fullName>
    </submittedName>
</protein>
<comment type="caution">
    <text evidence="1">The sequence shown here is derived from an EMBL/GenBank/DDBJ whole genome shotgun (WGS) entry which is preliminary data.</text>
</comment>
<dbReference type="GO" id="GO:0010089">
    <property type="term" value="P:xylem development"/>
    <property type="evidence" value="ECO:0007669"/>
    <property type="project" value="InterPro"/>
</dbReference>
<dbReference type="AlphaFoldDB" id="A0A9D4VQF7"/>
<reference evidence="1 2" key="1">
    <citation type="journal article" date="2022" name="Nat. Genet.">
        <title>Improved pea reference genome and pan-genome highlight genomic features and evolutionary characteristics.</title>
        <authorList>
            <person name="Yang T."/>
            <person name="Liu R."/>
            <person name="Luo Y."/>
            <person name="Hu S."/>
            <person name="Wang D."/>
            <person name="Wang C."/>
            <person name="Pandey M.K."/>
            <person name="Ge S."/>
            <person name="Xu Q."/>
            <person name="Li N."/>
            <person name="Li G."/>
            <person name="Huang Y."/>
            <person name="Saxena R.K."/>
            <person name="Ji Y."/>
            <person name="Li M."/>
            <person name="Yan X."/>
            <person name="He Y."/>
            <person name="Liu Y."/>
            <person name="Wang X."/>
            <person name="Xiang C."/>
            <person name="Varshney R.K."/>
            <person name="Ding H."/>
            <person name="Gao S."/>
            <person name="Zong X."/>
        </authorList>
    </citation>
    <scope>NUCLEOTIDE SEQUENCE [LARGE SCALE GENOMIC DNA]</scope>
    <source>
        <strain evidence="1 2">cv. Zhongwan 6</strain>
    </source>
</reference>
<organism evidence="1 2">
    <name type="scientific">Pisum sativum</name>
    <name type="common">Garden pea</name>
    <name type="synonym">Lathyrus oleraceus</name>
    <dbReference type="NCBI Taxonomy" id="3888"/>
    <lineage>
        <taxon>Eukaryota</taxon>
        <taxon>Viridiplantae</taxon>
        <taxon>Streptophyta</taxon>
        <taxon>Embryophyta</taxon>
        <taxon>Tracheophyta</taxon>
        <taxon>Spermatophyta</taxon>
        <taxon>Magnoliopsida</taxon>
        <taxon>eudicotyledons</taxon>
        <taxon>Gunneridae</taxon>
        <taxon>Pentapetalae</taxon>
        <taxon>rosids</taxon>
        <taxon>fabids</taxon>
        <taxon>Fabales</taxon>
        <taxon>Fabaceae</taxon>
        <taxon>Papilionoideae</taxon>
        <taxon>50 kb inversion clade</taxon>
        <taxon>NPAAA clade</taxon>
        <taxon>Hologalegina</taxon>
        <taxon>IRL clade</taxon>
        <taxon>Fabeae</taxon>
        <taxon>Lathyrus</taxon>
    </lineage>
</organism>
<dbReference type="PANTHER" id="PTHR33974:SF25">
    <property type="entry name" value="SMALL PHOSPHATASE-LIKE PROTEIN 2, PUTATIVE-RELATED"/>
    <property type="match status" value="1"/>
</dbReference>
<sequence length="150" mass="16644">MSSLSKAPTNNSTEESGWTTYFDDFFNNNDDDNLNNIDHKCSNSLSLSTSSSLLSDATSLIDKNVLSNKNVEKELSLNKIGEMGSSFKKRKNIVDQALEDTATSPLNTPKVEEEVSNMDADMGDTHLDNDNAWQGGAAEYEEPRGWVQWQ</sequence>
<proteinExistence type="predicted"/>
<evidence type="ECO:0000313" key="2">
    <source>
        <dbReference type="Proteomes" id="UP001058974"/>
    </source>
</evidence>
<gene>
    <name evidence="1" type="ORF">KIW84_073593</name>
</gene>
<dbReference type="InterPro" id="IPR039280">
    <property type="entry name" value="VUP"/>
</dbReference>
<evidence type="ECO:0000313" key="1">
    <source>
        <dbReference type="EMBL" id="KAI5387542.1"/>
    </source>
</evidence>